<keyword evidence="4" id="KW-1133">Transmembrane helix</keyword>
<evidence type="ECO:0000256" key="4">
    <source>
        <dbReference type="SAM" id="Phobius"/>
    </source>
</evidence>
<evidence type="ECO:0000313" key="7">
    <source>
        <dbReference type="Proteomes" id="UP000626109"/>
    </source>
</evidence>
<keyword evidence="1" id="KW-0677">Repeat</keyword>
<dbReference type="EMBL" id="CAJNNW010025995">
    <property type="protein sequence ID" value="CAE8681812.1"/>
    <property type="molecule type" value="Genomic_DNA"/>
</dbReference>
<feature type="repeat" description="RCC1" evidence="2">
    <location>
        <begin position="129"/>
        <end position="204"/>
    </location>
</feature>
<name>A0A813JHC4_POLGL</name>
<dbReference type="SUPFAM" id="SSF50985">
    <property type="entry name" value="RCC1/BLIP-II"/>
    <property type="match status" value="2"/>
</dbReference>
<evidence type="ECO:0000256" key="3">
    <source>
        <dbReference type="SAM" id="MobiDB-lite"/>
    </source>
</evidence>
<gene>
    <name evidence="6" type="ORF">PGLA2088_LOCUS22621</name>
</gene>
<dbReference type="InterPro" id="IPR000408">
    <property type="entry name" value="Reg_chr_condens"/>
</dbReference>
<evidence type="ECO:0000259" key="5">
    <source>
        <dbReference type="Pfam" id="PF25390"/>
    </source>
</evidence>
<dbReference type="Proteomes" id="UP000626109">
    <property type="component" value="Unassembled WGS sequence"/>
</dbReference>
<dbReference type="Pfam" id="PF25390">
    <property type="entry name" value="WD40_RLD"/>
    <property type="match status" value="1"/>
</dbReference>
<feature type="transmembrane region" description="Helical" evidence="4">
    <location>
        <begin position="1645"/>
        <end position="1665"/>
    </location>
</feature>
<comment type="caution">
    <text evidence="6">The sequence shown here is derived from an EMBL/GenBank/DDBJ whole genome shotgun (WGS) entry which is preliminary data.</text>
</comment>
<feature type="region of interest" description="Disordered" evidence="3">
    <location>
        <begin position="49"/>
        <end position="68"/>
    </location>
</feature>
<dbReference type="PANTHER" id="PTHR22872">
    <property type="entry name" value="BTK-BINDING PROTEIN-RELATED"/>
    <property type="match status" value="1"/>
</dbReference>
<dbReference type="InterPro" id="IPR009091">
    <property type="entry name" value="RCC1/BLIP-II"/>
</dbReference>
<keyword evidence="4" id="KW-0472">Membrane</keyword>
<evidence type="ECO:0000313" key="6">
    <source>
        <dbReference type="EMBL" id="CAE8681812.1"/>
    </source>
</evidence>
<dbReference type="PRINTS" id="PR00633">
    <property type="entry name" value="RCCNDNSATION"/>
</dbReference>
<dbReference type="InterPro" id="IPR058923">
    <property type="entry name" value="RCC1-like_dom"/>
</dbReference>
<feature type="repeat" description="RCC1" evidence="2">
    <location>
        <begin position="214"/>
        <end position="279"/>
    </location>
</feature>
<feature type="domain" description="RCC1-like" evidence="5">
    <location>
        <begin position="535"/>
        <end position="917"/>
    </location>
</feature>
<feature type="repeat" description="RCC1" evidence="2">
    <location>
        <begin position="280"/>
        <end position="339"/>
    </location>
</feature>
<feature type="region of interest" description="Disordered" evidence="3">
    <location>
        <begin position="474"/>
        <end position="499"/>
    </location>
</feature>
<feature type="repeat" description="RCC1" evidence="2">
    <location>
        <begin position="815"/>
        <end position="878"/>
    </location>
</feature>
<dbReference type="Gene3D" id="2.130.10.30">
    <property type="entry name" value="Regulator of chromosome condensation 1/beta-lactamase-inhibitor protein II"/>
    <property type="match status" value="4"/>
</dbReference>
<protein>
    <recommendedName>
        <fullName evidence="5">RCC1-like domain-containing protein</fullName>
    </recommendedName>
</protein>
<evidence type="ECO:0000256" key="1">
    <source>
        <dbReference type="ARBA" id="ARBA00022737"/>
    </source>
</evidence>
<feature type="repeat" description="RCC1" evidence="2">
    <location>
        <begin position="533"/>
        <end position="594"/>
    </location>
</feature>
<dbReference type="PROSITE" id="PS00626">
    <property type="entry name" value="RCC1_2"/>
    <property type="match status" value="7"/>
</dbReference>
<feature type="repeat" description="RCC1" evidence="2">
    <location>
        <begin position="595"/>
        <end position="644"/>
    </location>
</feature>
<dbReference type="PROSITE" id="PS50012">
    <property type="entry name" value="RCC1_3"/>
    <property type="match status" value="10"/>
</dbReference>
<accession>A0A813JHC4</accession>
<proteinExistence type="predicted"/>
<feature type="repeat" description="RCC1" evidence="2">
    <location>
        <begin position="392"/>
        <end position="444"/>
    </location>
</feature>
<dbReference type="PANTHER" id="PTHR22872:SF2">
    <property type="entry name" value="INHIBITOR OF BRUTON TYROSINE KINASE"/>
    <property type="match status" value="1"/>
</dbReference>
<sequence>MLAVVGDGTNQVADAKKIACGNSHSLLLVQSGEVENAGTKILGWGGNRHNPLAVHQSPDDAEGGGKDKAWRAASSSVLDEPSDKAFSRLNGEKRRLPDLLEVSCGSNHSAVLEVLTRRESKKSDSIVESRLWTCGLSANGRLGHGEEEKAATASQGLLAESRPRDDETPMVPREVVFRPGPGYRGIAVQRVSCGADHTLAIVDMLRGGGEGEMGRVFAWGLGSFGALGTRSWADEWSPREIWFPGDEAEIVPGDGRCVRRTQIYQVAAGTKHSIALSKEGLAYTWGFAGNGRLGLGHTKVRGQHSYEAQTEPRLVHELERTQIKYVAAGEAHTAAVDQLGGIYTWGQGSHGRCGHGVTNDSPEPTRVETLLGLAMSQVALGLLHSVAMSVKGDLYAWGKGPATGLDAVNNETVQIPRKVEFEDKRELVYQIAAGPLHTLVLTFEGSLYCFGSGSDGRLPFRNFDSIVQRDQPIPKKMTTQGWKQAPSKDGGPSKKNGQNLPPSWWPSMLTCGSSGSAILTGTGVLAAGAVAAENLWLWGSNTISAVGDSSNIDPTLRDRQGHCWTPVPLKTGVRCRTVRMVALGFEHCLIVTADSLMYSWGDGSKGQLGTGSMKAALTPQRITRPTDVLFVAAGEEHSACINEGGECFTWGNAEGGRLGLGESLNEGEQLMPKRVVIETAEACILQSVSCGSQHSACITQDRQLLTFGTGWFGRLGHGDQFNQYSPEKVKVPGLQVKDVHCALYHTCIVDARNHLWVCGRDSSLCRDGLGHVLEPTLFEPFQQEPVRLVRSLATCEQHTIVVTVQQIRPEGVEVLELWVWGKNDRGQLGLPPASVPMIESPWQLQIPELQDLQRRKKVQFELMQVATGPHHSMCMVKVKLPDSEAEWQPDIFAWGYSGFGRLGLEDDVEDGLKMLRIREEKQGAPPERTQLSGAAKHVRMYPPCKVAARWKPARGRSDDAKDEDSSIMDALLAKPSERWVDAQQKLCQQPFDQKTKRLDKLQEKVQKQSSSLLAEMLAQWNKPTSGDGVSEYTLRQKEREVEAEYVRTLKALELAGSSKAPRVAIDKEYKVKTDPEIQQKMLHFEELIWAFQQQPGYLAYIATKVSRRKLEDPEVNLFHRVCAQIYADLGQPRIVCLFKTLLGQVIRQELKEATSVEDLFHPIKSRAAGLFKQLTTDSSLIQNLALRILDPTDEKSLVFKIMQFTLTEDGDLDGDQPRGYGSEGAGPVEGVFTTLESEYNEELVQPHYADWREDPASMREMKNWKKRFQKELNNFGLLFRRDVEGHGAEEVKAKAEDEPGRWSHGIITSFLKSFVTEVLDEETGVMSIRSIFASCFENLVDKPYTVSFRNDAEHTLKAEVCLPIACLVLGLVGNVLAAVGTNNFSLLRLNIKKACKEKFTKMVEQQRYRRKSSKEKNDFEPDTKEMQDRVLWNIAAMAKVFQRCVHREDMFKVQFARFLPEGAKIKEEKTWAVAVKALEEVACKSLFDMLQPRTKGGRARRESGEDTTAEELTEVFYTSHLTFQKSHVSMSTKDMQELCNLSLKCCREDGQLAGNPAHDEAVVLAKGFTEGRIAELLKEIMPKRIEEGGYEETEEYEHGLLWLAGMHGEWHNFHMSSRFLEFMHKPHQEPIFCEVSKAALLVSELSLGCFALLCFALLCFALLWASDLCLKDLFHGLLYFEFACACCLRPQSLQSCRIT</sequence>
<feature type="repeat" description="RCC1" evidence="2">
    <location>
        <begin position="702"/>
        <end position="752"/>
    </location>
</feature>
<dbReference type="InterPro" id="IPR051625">
    <property type="entry name" value="Signaling_Regulatory_Domain"/>
</dbReference>
<feature type="repeat" description="RCC1" evidence="2">
    <location>
        <begin position="645"/>
        <end position="701"/>
    </location>
</feature>
<keyword evidence="4" id="KW-0812">Transmembrane</keyword>
<reference evidence="6" key="1">
    <citation type="submission" date="2021-02" db="EMBL/GenBank/DDBJ databases">
        <authorList>
            <person name="Dougan E. K."/>
            <person name="Rhodes N."/>
            <person name="Thang M."/>
            <person name="Chan C."/>
        </authorList>
    </citation>
    <scope>NUCLEOTIDE SEQUENCE</scope>
</reference>
<organism evidence="6 7">
    <name type="scientific">Polarella glacialis</name>
    <name type="common">Dinoflagellate</name>
    <dbReference type="NCBI Taxonomy" id="89957"/>
    <lineage>
        <taxon>Eukaryota</taxon>
        <taxon>Sar</taxon>
        <taxon>Alveolata</taxon>
        <taxon>Dinophyceae</taxon>
        <taxon>Suessiales</taxon>
        <taxon>Suessiaceae</taxon>
        <taxon>Polarella</taxon>
    </lineage>
</organism>
<dbReference type="Pfam" id="PF13540">
    <property type="entry name" value="RCC1_2"/>
    <property type="match status" value="1"/>
</dbReference>
<feature type="repeat" description="RCC1" evidence="2">
    <location>
        <begin position="340"/>
        <end position="391"/>
    </location>
</feature>
<evidence type="ECO:0000256" key="2">
    <source>
        <dbReference type="PROSITE-ProRule" id="PRU00235"/>
    </source>
</evidence>
<dbReference type="Pfam" id="PF00415">
    <property type="entry name" value="RCC1"/>
    <property type="match status" value="4"/>
</dbReference>